<feature type="signal peptide" evidence="1">
    <location>
        <begin position="1"/>
        <end position="23"/>
    </location>
</feature>
<protein>
    <recommendedName>
        <fullName evidence="4">Secreted protein</fullName>
    </recommendedName>
</protein>
<dbReference type="SUPFAM" id="SSF51445">
    <property type="entry name" value="(Trans)glycosidases"/>
    <property type="match status" value="1"/>
</dbReference>
<dbReference type="STRING" id="1577474.GA0111570_102265"/>
<sequence>MRRAITLACAAIVLAASPTVANASDYYRTGALGVDVSYPNCTTALPSGFGVVGVTNGVVQSKNPCLAAEASHFADLSLYMNTGLNTSRSSGFYSRALAACHGDTSCAAYKYGYAAATSALAYARSQHVASTRWWLDVENGNTWSKDVQLNRRSLQGSYDALKAAGATMVGVYSTTAQWGEITGGWKNNWPSWGATVLTSAARAATYCTGHRFTGGPSLLIQYVDRRSRLDRNVAC</sequence>
<reference evidence="2 3" key="1">
    <citation type="submission" date="2016-06" db="EMBL/GenBank/DDBJ databases">
        <authorList>
            <person name="Olsen C.W."/>
            <person name="Carey S."/>
            <person name="Hinshaw L."/>
            <person name="Karasin A.I."/>
        </authorList>
    </citation>
    <scope>NUCLEOTIDE SEQUENCE [LARGE SCALE GENOMIC DNA]</scope>
    <source>
        <strain evidence="2 3">LZ-22</strain>
    </source>
</reference>
<name>A0A1G6GFF2_9ACTN</name>
<evidence type="ECO:0000313" key="2">
    <source>
        <dbReference type="EMBL" id="SDB80475.1"/>
    </source>
</evidence>
<keyword evidence="1" id="KW-0732">Signal</keyword>
<dbReference type="AlphaFoldDB" id="A0A1G6GFF2"/>
<feature type="chain" id="PRO_5011460492" description="Secreted protein" evidence="1">
    <location>
        <begin position="24"/>
        <end position="235"/>
    </location>
</feature>
<dbReference type="RefSeq" id="WP_092606506.1">
    <property type="nucleotide sequence ID" value="NZ_FMYF01000002.1"/>
</dbReference>
<evidence type="ECO:0008006" key="4">
    <source>
        <dbReference type="Google" id="ProtNLM"/>
    </source>
</evidence>
<keyword evidence="3" id="KW-1185">Reference proteome</keyword>
<accession>A0A1G6GFF2</accession>
<gene>
    <name evidence="2" type="ORF">GA0111570_102265</name>
</gene>
<dbReference type="OrthoDB" id="9779955at2"/>
<dbReference type="InterPro" id="IPR017853">
    <property type="entry name" value="GH"/>
</dbReference>
<dbReference type="Proteomes" id="UP000199086">
    <property type="component" value="Unassembled WGS sequence"/>
</dbReference>
<dbReference type="EMBL" id="FMYF01000002">
    <property type="protein sequence ID" value="SDB80475.1"/>
    <property type="molecule type" value="Genomic_DNA"/>
</dbReference>
<evidence type="ECO:0000256" key="1">
    <source>
        <dbReference type="SAM" id="SignalP"/>
    </source>
</evidence>
<proteinExistence type="predicted"/>
<evidence type="ECO:0000313" key="3">
    <source>
        <dbReference type="Proteomes" id="UP000199086"/>
    </source>
</evidence>
<organism evidence="2 3">
    <name type="scientific">Raineyella antarctica</name>
    <dbReference type="NCBI Taxonomy" id="1577474"/>
    <lineage>
        <taxon>Bacteria</taxon>
        <taxon>Bacillati</taxon>
        <taxon>Actinomycetota</taxon>
        <taxon>Actinomycetes</taxon>
        <taxon>Propionibacteriales</taxon>
        <taxon>Propionibacteriaceae</taxon>
        <taxon>Raineyella</taxon>
    </lineage>
</organism>